<accession>A0A151P318</accession>
<dbReference type="EMBL" id="AKHW03001210">
    <property type="protein sequence ID" value="KYO43125.1"/>
    <property type="molecule type" value="Genomic_DNA"/>
</dbReference>
<reference evidence="2 3" key="1">
    <citation type="journal article" date="2012" name="Genome Biol.">
        <title>Sequencing three crocodilian genomes to illuminate the evolution of archosaurs and amniotes.</title>
        <authorList>
            <person name="St John J.A."/>
            <person name="Braun E.L."/>
            <person name="Isberg S.R."/>
            <person name="Miles L.G."/>
            <person name="Chong A.Y."/>
            <person name="Gongora J."/>
            <person name="Dalzell P."/>
            <person name="Moran C."/>
            <person name="Bed'hom B."/>
            <person name="Abzhanov A."/>
            <person name="Burgess S.C."/>
            <person name="Cooksey A.M."/>
            <person name="Castoe T.A."/>
            <person name="Crawford N.G."/>
            <person name="Densmore L.D."/>
            <person name="Drew J.C."/>
            <person name="Edwards S.V."/>
            <person name="Faircloth B.C."/>
            <person name="Fujita M.K."/>
            <person name="Greenwold M.J."/>
            <person name="Hoffmann F.G."/>
            <person name="Howard J.M."/>
            <person name="Iguchi T."/>
            <person name="Janes D.E."/>
            <person name="Khan S.Y."/>
            <person name="Kohno S."/>
            <person name="de Koning A.J."/>
            <person name="Lance S.L."/>
            <person name="McCarthy F.M."/>
            <person name="McCormack J.E."/>
            <person name="Merchant M.E."/>
            <person name="Peterson D.G."/>
            <person name="Pollock D.D."/>
            <person name="Pourmand N."/>
            <person name="Raney B.J."/>
            <person name="Roessler K.A."/>
            <person name="Sanford J.R."/>
            <person name="Sawyer R.H."/>
            <person name="Schmidt C.J."/>
            <person name="Triplett E.W."/>
            <person name="Tuberville T.D."/>
            <person name="Venegas-Anaya M."/>
            <person name="Howard J.T."/>
            <person name="Jarvis E.D."/>
            <person name="Guillette L.J.Jr."/>
            <person name="Glenn T.C."/>
            <person name="Green R.E."/>
            <person name="Ray D.A."/>
        </authorList>
    </citation>
    <scope>NUCLEOTIDE SEQUENCE [LARGE SCALE GENOMIC DNA]</scope>
    <source>
        <strain evidence="2">KSC_2009_1</strain>
    </source>
</reference>
<keyword evidence="3" id="KW-1185">Reference proteome</keyword>
<dbReference type="Proteomes" id="UP000050525">
    <property type="component" value="Unassembled WGS sequence"/>
</dbReference>
<organism evidence="2 3">
    <name type="scientific">Alligator mississippiensis</name>
    <name type="common">American alligator</name>
    <dbReference type="NCBI Taxonomy" id="8496"/>
    <lineage>
        <taxon>Eukaryota</taxon>
        <taxon>Metazoa</taxon>
        <taxon>Chordata</taxon>
        <taxon>Craniata</taxon>
        <taxon>Vertebrata</taxon>
        <taxon>Euteleostomi</taxon>
        <taxon>Archelosauria</taxon>
        <taxon>Archosauria</taxon>
        <taxon>Crocodylia</taxon>
        <taxon>Alligatoridae</taxon>
        <taxon>Alligatorinae</taxon>
        <taxon>Alligator</taxon>
    </lineage>
</organism>
<protein>
    <recommendedName>
        <fullName evidence="4">Secreted protein</fullName>
    </recommendedName>
</protein>
<sequence>MDKRNHHGEKASFLTWFLSVITVSRTFCHPGRPVLEESKHSEHMTGQGCDSSGWYNTSVKCCQLFTEVFKRSQWKV</sequence>
<gene>
    <name evidence="2" type="ORF">Y1Q_0017462</name>
</gene>
<keyword evidence="1" id="KW-0732">Signal</keyword>
<comment type="caution">
    <text evidence="2">The sequence shown here is derived from an EMBL/GenBank/DDBJ whole genome shotgun (WGS) entry which is preliminary data.</text>
</comment>
<proteinExistence type="predicted"/>
<evidence type="ECO:0000256" key="1">
    <source>
        <dbReference type="SAM" id="SignalP"/>
    </source>
</evidence>
<evidence type="ECO:0000313" key="2">
    <source>
        <dbReference type="EMBL" id="KYO43125.1"/>
    </source>
</evidence>
<feature type="signal peptide" evidence="1">
    <location>
        <begin position="1"/>
        <end position="28"/>
    </location>
</feature>
<evidence type="ECO:0008006" key="4">
    <source>
        <dbReference type="Google" id="ProtNLM"/>
    </source>
</evidence>
<dbReference type="AlphaFoldDB" id="A0A151P318"/>
<feature type="chain" id="PRO_5007586616" description="Secreted protein" evidence="1">
    <location>
        <begin position="29"/>
        <end position="76"/>
    </location>
</feature>
<evidence type="ECO:0000313" key="3">
    <source>
        <dbReference type="Proteomes" id="UP000050525"/>
    </source>
</evidence>
<name>A0A151P318_ALLMI</name>